<dbReference type="Proteomes" id="UP000036958">
    <property type="component" value="Unassembled WGS sequence"/>
</dbReference>
<evidence type="ECO:0000313" key="9">
    <source>
        <dbReference type="Proteomes" id="UP000036958"/>
    </source>
</evidence>
<dbReference type="PANTHER" id="PTHR12677:SF59">
    <property type="entry name" value="GOLGI APPARATUS MEMBRANE PROTEIN TVP38-RELATED"/>
    <property type="match status" value="1"/>
</dbReference>
<feature type="transmembrane region" description="Helical" evidence="6">
    <location>
        <begin position="181"/>
        <end position="200"/>
    </location>
</feature>
<keyword evidence="9" id="KW-1185">Reference proteome</keyword>
<dbReference type="GO" id="GO:0005886">
    <property type="term" value="C:plasma membrane"/>
    <property type="evidence" value="ECO:0007669"/>
    <property type="project" value="UniProtKB-SubCell"/>
</dbReference>
<evidence type="ECO:0000313" key="8">
    <source>
        <dbReference type="EMBL" id="KOH45415.1"/>
    </source>
</evidence>
<protein>
    <recommendedName>
        <fullName evidence="6">TVP38/TMEM64 family membrane protein</fullName>
    </recommendedName>
</protein>
<comment type="similarity">
    <text evidence="6">Belongs to the TVP38/TMEM64 family.</text>
</comment>
<dbReference type="OrthoDB" id="9812980at2"/>
<dbReference type="PANTHER" id="PTHR12677">
    <property type="entry name" value="GOLGI APPARATUS MEMBRANE PROTEIN TVP38-RELATED"/>
    <property type="match status" value="1"/>
</dbReference>
<evidence type="ECO:0000256" key="3">
    <source>
        <dbReference type="ARBA" id="ARBA00022692"/>
    </source>
</evidence>
<keyword evidence="3 6" id="KW-0812">Transmembrane</keyword>
<evidence type="ECO:0000256" key="2">
    <source>
        <dbReference type="ARBA" id="ARBA00022475"/>
    </source>
</evidence>
<keyword evidence="2 6" id="KW-1003">Cell membrane</keyword>
<evidence type="ECO:0000256" key="6">
    <source>
        <dbReference type="RuleBase" id="RU366058"/>
    </source>
</evidence>
<dbReference type="PATRIC" id="fig|1409788.3.peg.1858"/>
<feature type="transmembrane region" description="Helical" evidence="6">
    <location>
        <begin position="100"/>
        <end position="120"/>
    </location>
</feature>
<proteinExistence type="inferred from homology"/>
<evidence type="ECO:0000256" key="5">
    <source>
        <dbReference type="ARBA" id="ARBA00023136"/>
    </source>
</evidence>
<comment type="subcellular location">
    <subcellularLocation>
        <location evidence="1 6">Cell membrane</location>
        <topology evidence="1 6">Multi-pass membrane protein</topology>
    </subcellularLocation>
</comment>
<dbReference type="EMBL" id="LGIA01000142">
    <property type="protein sequence ID" value="KOH45415.1"/>
    <property type="molecule type" value="Genomic_DNA"/>
</dbReference>
<accession>A0A0L8VAB1</accession>
<gene>
    <name evidence="8" type="ORF">NC99_17910</name>
</gene>
<name>A0A0L8VAB1_9BACT</name>
<feature type="transmembrane region" description="Helical" evidence="6">
    <location>
        <begin position="15"/>
        <end position="34"/>
    </location>
</feature>
<feature type="domain" description="VTT" evidence="7">
    <location>
        <begin position="84"/>
        <end position="201"/>
    </location>
</feature>
<feature type="transmembrane region" description="Helical" evidence="6">
    <location>
        <begin position="206"/>
        <end position="227"/>
    </location>
</feature>
<dbReference type="Pfam" id="PF09335">
    <property type="entry name" value="VTT_dom"/>
    <property type="match status" value="1"/>
</dbReference>
<keyword evidence="5 6" id="KW-0472">Membrane</keyword>
<dbReference type="STRING" id="1409788.NC99_17910"/>
<comment type="caution">
    <text evidence="8">The sequence shown here is derived from an EMBL/GenBank/DDBJ whole genome shotgun (WGS) entry which is preliminary data.</text>
</comment>
<keyword evidence="4 6" id="KW-1133">Transmembrane helix</keyword>
<sequence>MTQNNQKGQVKQSRWPLYISLGSLLSLALLYFAVPDVNDFFKEAFETLTSDNNQRISNWVDQLGFWGPIFIILTMVLQMFLLIIPSPLLMVVSVLAYGPYWGTLISVSAVAVASSIGYFVGRYLGEVAIARLLGGDKEKQLEFYVEKYGVWAVIITRLAPFLSNDAISFVGGILRMGYWRFIGATLVGIFPLAVLVGYFGENNDRLKAGLIWVSALSLILFVSYIIYNNKKNPYKSKSKKNRS</sequence>
<dbReference type="InterPro" id="IPR015414">
    <property type="entry name" value="TMEM64"/>
</dbReference>
<reference evidence="9" key="1">
    <citation type="submission" date="2015-07" db="EMBL/GenBank/DDBJ databases">
        <title>Genome sequencing of Sunxiuqinia dokdonensis strain SK.</title>
        <authorList>
            <person name="Ahn S."/>
            <person name="Kim B.-C."/>
        </authorList>
    </citation>
    <scope>NUCLEOTIDE SEQUENCE [LARGE SCALE GENOMIC DNA]</scope>
    <source>
        <strain evidence="9">SK</strain>
    </source>
</reference>
<dbReference type="AlphaFoldDB" id="A0A0L8VAB1"/>
<dbReference type="InterPro" id="IPR032816">
    <property type="entry name" value="VTT_dom"/>
</dbReference>
<dbReference type="RefSeq" id="WP_053182050.1">
    <property type="nucleotide sequence ID" value="NZ_LGIA01000142.1"/>
</dbReference>
<evidence type="ECO:0000256" key="1">
    <source>
        <dbReference type="ARBA" id="ARBA00004651"/>
    </source>
</evidence>
<evidence type="ECO:0000259" key="7">
    <source>
        <dbReference type="Pfam" id="PF09335"/>
    </source>
</evidence>
<evidence type="ECO:0000256" key="4">
    <source>
        <dbReference type="ARBA" id="ARBA00022989"/>
    </source>
</evidence>
<feature type="transmembrane region" description="Helical" evidence="6">
    <location>
        <begin position="65"/>
        <end position="88"/>
    </location>
</feature>
<organism evidence="8 9">
    <name type="scientific">Sunxiuqinia dokdonensis</name>
    <dbReference type="NCBI Taxonomy" id="1409788"/>
    <lineage>
        <taxon>Bacteria</taxon>
        <taxon>Pseudomonadati</taxon>
        <taxon>Bacteroidota</taxon>
        <taxon>Bacteroidia</taxon>
        <taxon>Marinilabiliales</taxon>
        <taxon>Prolixibacteraceae</taxon>
        <taxon>Sunxiuqinia</taxon>
    </lineage>
</organism>